<accession>A0A9R1UP98</accession>
<evidence type="ECO:0000256" key="1">
    <source>
        <dbReference type="SAM" id="MobiDB-lite"/>
    </source>
</evidence>
<comment type="caution">
    <text evidence="2">The sequence shown here is derived from an EMBL/GenBank/DDBJ whole genome shotgun (WGS) entry which is preliminary data.</text>
</comment>
<feature type="region of interest" description="Disordered" evidence="1">
    <location>
        <begin position="1"/>
        <end position="51"/>
    </location>
</feature>
<feature type="compositionally biased region" description="Low complexity" evidence="1">
    <location>
        <begin position="7"/>
        <end position="18"/>
    </location>
</feature>
<sequence length="90" mass="9780">MRVGGVSETNTSSTLSESESVHVNVSASVTASPSSSTVASPSGKRSRDPEDEVYVDNLHSHKRYLSEVSCCLYFEGHEIPTDYEDQVNNV</sequence>
<evidence type="ECO:0000313" key="3">
    <source>
        <dbReference type="Proteomes" id="UP000235145"/>
    </source>
</evidence>
<name>A0A9R1UP98_LACSA</name>
<dbReference type="Proteomes" id="UP000235145">
    <property type="component" value="Unassembled WGS sequence"/>
</dbReference>
<dbReference type="EMBL" id="NBSK02000008">
    <property type="protein sequence ID" value="KAJ0190493.1"/>
    <property type="molecule type" value="Genomic_DNA"/>
</dbReference>
<proteinExistence type="predicted"/>
<gene>
    <name evidence="2" type="ORF">LSAT_V11C800454040</name>
</gene>
<keyword evidence="3" id="KW-1185">Reference proteome</keyword>
<reference evidence="2 3" key="1">
    <citation type="journal article" date="2017" name="Nat. Commun.">
        <title>Genome assembly with in vitro proximity ligation data and whole-genome triplication in lettuce.</title>
        <authorList>
            <person name="Reyes-Chin-Wo S."/>
            <person name="Wang Z."/>
            <person name="Yang X."/>
            <person name="Kozik A."/>
            <person name="Arikit S."/>
            <person name="Song C."/>
            <person name="Xia L."/>
            <person name="Froenicke L."/>
            <person name="Lavelle D.O."/>
            <person name="Truco M.J."/>
            <person name="Xia R."/>
            <person name="Zhu S."/>
            <person name="Xu C."/>
            <person name="Xu H."/>
            <person name="Xu X."/>
            <person name="Cox K."/>
            <person name="Korf I."/>
            <person name="Meyers B.C."/>
            <person name="Michelmore R.W."/>
        </authorList>
    </citation>
    <scope>NUCLEOTIDE SEQUENCE [LARGE SCALE GENOMIC DNA]</scope>
    <source>
        <strain evidence="3">cv. Salinas</strain>
        <tissue evidence="2">Seedlings</tissue>
    </source>
</reference>
<dbReference type="PANTHER" id="PTHR35717:SF1">
    <property type="entry name" value="OS05G0156200 PROTEIN"/>
    <property type="match status" value="1"/>
</dbReference>
<protein>
    <submittedName>
        <fullName evidence="2">Uncharacterized protein</fullName>
    </submittedName>
</protein>
<dbReference type="PANTHER" id="PTHR35717">
    <property type="entry name" value="OS05G0156200 PROTEIN"/>
    <property type="match status" value="1"/>
</dbReference>
<evidence type="ECO:0000313" key="2">
    <source>
        <dbReference type="EMBL" id="KAJ0190493.1"/>
    </source>
</evidence>
<feature type="compositionally biased region" description="Low complexity" evidence="1">
    <location>
        <begin position="25"/>
        <end position="42"/>
    </location>
</feature>
<organism evidence="2 3">
    <name type="scientific">Lactuca sativa</name>
    <name type="common">Garden lettuce</name>
    <dbReference type="NCBI Taxonomy" id="4236"/>
    <lineage>
        <taxon>Eukaryota</taxon>
        <taxon>Viridiplantae</taxon>
        <taxon>Streptophyta</taxon>
        <taxon>Embryophyta</taxon>
        <taxon>Tracheophyta</taxon>
        <taxon>Spermatophyta</taxon>
        <taxon>Magnoliopsida</taxon>
        <taxon>eudicotyledons</taxon>
        <taxon>Gunneridae</taxon>
        <taxon>Pentapetalae</taxon>
        <taxon>asterids</taxon>
        <taxon>campanulids</taxon>
        <taxon>Asterales</taxon>
        <taxon>Asteraceae</taxon>
        <taxon>Cichorioideae</taxon>
        <taxon>Cichorieae</taxon>
        <taxon>Lactucinae</taxon>
        <taxon>Lactuca</taxon>
    </lineage>
</organism>
<dbReference type="AlphaFoldDB" id="A0A9R1UP98"/>